<dbReference type="InterPro" id="IPR051200">
    <property type="entry name" value="Host-pathogen_enzymatic-act"/>
</dbReference>
<dbReference type="SUPFAM" id="SSF51004">
    <property type="entry name" value="C-terminal (heme d1) domain of cytochrome cd1-nitrite reductase"/>
    <property type="match status" value="1"/>
</dbReference>
<reference evidence="2" key="1">
    <citation type="journal article" date="2023" name="G3 (Bethesda)">
        <title>Whole genome assembly and annotation of the endangered Caribbean coral Acropora cervicornis.</title>
        <authorList>
            <person name="Selwyn J.D."/>
            <person name="Vollmer S.V."/>
        </authorList>
    </citation>
    <scope>NUCLEOTIDE SEQUENCE</scope>
    <source>
        <strain evidence="2">K2</strain>
    </source>
</reference>
<organism evidence="2 3">
    <name type="scientific">Acropora cervicornis</name>
    <name type="common">Staghorn coral</name>
    <dbReference type="NCBI Taxonomy" id="6130"/>
    <lineage>
        <taxon>Eukaryota</taxon>
        <taxon>Metazoa</taxon>
        <taxon>Cnidaria</taxon>
        <taxon>Anthozoa</taxon>
        <taxon>Hexacorallia</taxon>
        <taxon>Scleractinia</taxon>
        <taxon>Astrocoeniina</taxon>
        <taxon>Acroporidae</taxon>
        <taxon>Acropora</taxon>
    </lineage>
</organism>
<gene>
    <name evidence="2" type="ORF">P5673_014686</name>
</gene>
<evidence type="ECO:0000256" key="1">
    <source>
        <dbReference type="SAM" id="SignalP"/>
    </source>
</evidence>
<protein>
    <submittedName>
        <fullName evidence="2">Follistatin-related protein 4</fullName>
    </submittedName>
</protein>
<accession>A0AAD9QJB2</accession>
<reference evidence="2" key="2">
    <citation type="journal article" date="2023" name="Science">
        <title>Genomic signatures of disease resistance in endangered staghorn corals.</title>
        <authorList>
            <person name="Vollmer S.V."/>
            <person name="Selwyn J.D."/>
            <person name="Despard B.A."/>
            <person name="Roesel C.L."/>
        </authorList>
    </citation>
    <scope>NUCLEOTIDE SEQUENCE</scope>
    <source>
        <strain evidence="2">K2</strain>
    </source>
</reference>
<evidence type="ECO:0000313" key="3">
    <source>
        <dbReference type="Proteomes" id="UP001249851"/>
    </source>
</evidence>
<evidence type="ECO:0000313" key="2">
    <source>
        <dbReference type="EMBL" id="KAK2562393.1"/>
    </source>
</evidence>
<feature type="chain" id="PRO_5041947390" evidence="1">
    <location>
        <begin position="20"/>
        <end position="436"/>
    </location>
</feature>
<comment type="caution">
    <text evidence="2">The sequence shown here is derived from an EMBL/GenBank/DDBJ whole genome shotgun (WGS) entry which is preliminary data.</text>
</comment>
<dbReference type="AlphaFoldDB" id="A0AAD9QJB2"/>
<name>A0AAD9QJB2_ACRCE</name>
<feature type="signal peptide" evidence="1">
    <location>
        <begin position="1"/>
        <end position="19"/>
    </location>
</feature>
<dbReference type="PANTHER" id="PTHR47197:SF3">
    <property type="entry name" value="DIHYDRO-HEME D1 DEHYDROGENASE"/>
    <property type="match status" value="1"/>
</dbReference>
<proteinExistence type="predicted"/>
<dbReference type="PANTHER" id="PTHR47197">
    <property type="entry name" value="PROTEIN NIRF"/>
    <property type="match status" value="1"/>
</dbReference>
<dbReference type="Gene3D" id="2.130.10.10">
    <property type="entry name" value="YVTN repeat-like/Quinoprotein amine dehydrogenase"/>
    <property type="match status" value="1"/>
</dbReference>
<sequence length="436" mass="48068">MSSFLTLLIGFTCFANVHGIYRWEELPVDGTTTVFYVFGSEAIYIVDPENKTVQSTIGADGVCTPRRTGISDLIYYLILHFSLSVFIAQVVETVATEEMPYDLYYLPWLEEVWVHAWSNSTFDVIDVSGNLEKTHKAIKAHITPGWTHGFMVANKEIEDGKVGYVTHFRNPGLHQLDLTTKSYKDFHNISDQGCHGTFYLAYSSLNKHTFVECFRATFILEMDLTKKQVIRKWSFTGKPFASPDGRFIVALYKSINRTTSQLLDSKVHVLRISENGPTSLLPTPDIPLGVSQLAFDKKAGQQSGYVAYISLLYSDKIAVLDLAKLESGRAALSYIEGVGFVQTIPFSPGMSRPLFVSGRWLVSPASANNSVAIIDTSTVKLHGMVPGVVKGQAVLAVSLPPTSSPPSPTAGAEGKLRFNGILTLVMLLAPYILHGR</sequence>
<keyword evidence="3" id="KW-1185">Reference proteome</keyword>
<dbReference type="InterPro" id="IPR015943">
    <property type="entry name" value="WD40/YVTN_repeat-like_dom_sf"/>
</dbReference>
<dbReference type="Proteomes" id="UP001249851">
    <property type="component" value="Unassembled WGS sequence"/>
</dbReference>
<keyword evidence="1" id="KW-0732">Signal</keyword>
<dbReference type="EMBL" id="JARQWQ010000029">
    <property type="protein sequence ID" value="KAK2562393.1"/>
    <property type="molecule type" value="Genomic_DNA"/>
</dbReference>
<dbReference type="InterPro" id="IPR011048">
    <property type="entry name" value="Haem_d1_sf"/>
</dbReference>